<keyword evidence="1" id="KW-0645">Protease</keyword>
<dbReference type="STRING" id="1193182.BN11_1040007"/>
<reference evidence="1 2" key="1">
    <citation type="journal article" date="2013" name="ISME J.">
        <title>A metabolic model for members of the genus Tetrasphaera involved in enhanced biological phosphorus removal.</title>
        <authorList>
            <person name="Kristiansen R."/>
            <person name="Nguyen H.T.T."/>
            <person name="Saunders A.M."/>
            <person name="Nielsen J.L."/>
            <person name="Wimmer R."/>
            <person name="Le V.Q."/>
            <person name="McIlroy S.J."/>
            <person name="Petrovski S."/>
            <person name="Seviour R.J."/>
            <person name="Calteau A."/>
            <person name="Nielsen K.L."/>
            <person name="Nielsen P.H."/>
        </authorList>
    </citation>
    <scope>NUCLEOTIDE SEQUENCE [LARGE SCALE GENOMIC DNA]</scope>
    <source>
        <strain evidence="1 2">Ben110</strain>
    </source>
</reference>
<keyword evidence="1" id="KW-0378">Hydrolase</keyword>
<dbReference type="RefSeq" id="WP_235435414.1">
    <property type="nucleotide sequence ID" value="NZ_HG764815.1"/>
</dbReference>
<organism evidence="1 2">
    <name type="scientific">Nostocoides australiense Ben110</name>
    <dbReference type="NCBI Taxonomy" id="1193182"/>
    <lineage>
        <taxon>Bacteria</taxon>
        <taxon>Bacillati</taxon>
        <taxon>Actinomycetota</taxon>
        <taxon>Actinomycetes</taxon>
        <taxon>Micrococcales</taxon>
        <taxon>Intrasporangiaceae</taxon>
        <taxon>Nostocoides</taxon>
    </lineage>
</organism>
<evidence type="ECO:0000313" key="2">
    <source>
        <dbReference type="Proteomes" id="UP000035763"/>
    </source>
</evidence>
<keyword evidence="2" id="KW-1185">Reference proteome</keyword>
<sequence>MTIPASATTATFTFWVRIDTAETTSSTAYDTMKAQVISGTTTTTLATYSNLSATGGAFVQKSFDLTAYKGKTVTVKFLSQEDSSLQTSFVVDDVAVTTS</sequence>
<dbReference type="Pfam" id="PF20773">
    <property type="entry name" value="InhA-like_MAM"/>
    <property type="match status" value="1"/>
</dbReference>
<dbReference type="EC" id="3.4.11.24" evidence="1"/>
<keyword evidence="1" id="KW-0031">Aminopeptidase</keyword>
<name>W6JT94_9MICO</name>
<comment type="caution">
    <text evidence="1">The sequence shown here is derived from an EMBL/GenBank/DDBJ whole genome shotgun (WGS) entry which is preliminary data.</text>
</comment>
<dbReference type="Proteomes" id="UP000035763">
    <property type="component" value="Unassembled WGS sequence"/>
</dbReference>
<dbReference type="GO" id="GO:0004177">
    <property type="term" value="F:aminopeptidase activity"/>
    <property type="evidence" value="ECO:0007669"/>
    <property type="project" value="UniProtKB-KW"/>
</dbReference>
<gene>
    <name evidence="1" type="ORF">BN11_1040007</name>
</gene>
<protein>
    <submittedName>
        <fullName evidence="1">Aminopeptidase S</fullName>
        <ecNumber evidence="1">3.4.11.24</ecNumber>
    </submittedName>
</protein>
<evidence type="ECO:0000313" key="1">
    <source>
        <dbReference type="EMBL" id="CCH71681.1"/>
    </source>
</evidence>
<dbReference type="AlphaFoldDB" id="W6JT94"/>
<accession>W6JT94</accession>
<dbReference type="EMBL" id="CAJA01000007">
    <property type="protein sequence ID" value="CCH71681.1"/>
    <property type="molecule type" value="Genomic_DNA"/>
</dbReference>
<proteinExistence type="predicted"/>